<keyword evidence="2" id="KW-0238">DNA-binding</keyword>
<dbReference type="PRINTS" id="PR00038">
    <property type="entry name" value="HTHLUXR"/>
</dbReference>
<dbReference type="PANTHER" id="PTHR44688">
    <property type="entry name" value="DNA-BINDING TRANSCRIPTIONAL ACTIVATOR DEVR_DOSR"/>
    <property type="match status" value="1"/>
</dbReference>
<evidence type="ECO:0000256" key="1">
    <source>
        <dbReference type="ARBA" id="ARBA00023015"/>
    </source>
</evidence>
<dbReference type="Gene3D" id="3.30.450.80">
    <property type="entry name" value="Transcription factor LuxR-like, autoinducer-binding domain"/>
    <property type="match status" value="1"/>
</dbReference>
<dbReference type="CDD" id="cd06170">
    <property type="entry name" value="LuxR_C_like"/>
    <property type="match status" value="1"/>
</dbReference>
<dbReference type="Gene3D" id="1.10.10.10">
    <property type="entry name" value="Winged helix-like DNA-binding domain superfamily/Winged helix DNA-binding domain"/>
    <property type="match status" value="1"/>
</dbReference>
<dbReference type="InterPro" id="IPR036693">
    <property type="entry name" value="TF_LuxR_autoind-bd_dom_sf"/>
</dbReference>
<reference evidence="5" key="1">
    <citation type="submission" date="2022-10" db="EMBL/GenBank/DDBJ databases">
        <title>Hoeflea sp. G2-23, isolated from marine algae.</title>
        <authorList>
            <person name="Kristyanto S."/>
            <person name="Kim J.M."/>
            <person name="Jeon C.O."/>
        </authorList>
    </citation>
    <scope>NUCLEOTIDE SEQUENCE</scope>
    <source>
        <strain evidence="5">G2-23</strain>
    </source>
</reference>
<sequence length="244" mass="27154">MTKRGRPAKDQADLLSRLGKCTTQFDIFRLLRELADAYGFNYFFIASSPDQGPKTFADMMIITSAPAALVQRYEDSGLIKNSPLADALNGIGAPDEYRLDTPDLSTSPARQTALSAFRKDYNLDCWFIVPVYHPDHGPAAVCFLGKREAMDFTEKASLALFGHVAHHKLRFVSAKPAKVDSPLTERERECLVWTSAGKTSVEIARILDLSEHTVNHYLNNAARKLDAVNRTQAVAYAIRNSFID</sequence>
<comment type="caution">
    <text evidence="5">The sequence shown here is derived from an EMBL/GenBank/DDBJ whole genome shotgun (WGS) entry which is preliminary data.</text>
</comment>
<dbReference type="InterPro" id="IPR036388">
    <property type="entry name" value="WH-like_DNA-bd_sf"/>
</dbReference>
<dbReference type="SUPFAM" id="SSF75516">
    <property type="entry name" value="Pheromone-binding domain of LuxR-like quorum-sensing transcription factors"/>
    <property type="match status" value="1"/>
</dbReference>
<dbReference type="Pfam" id="PF03472">
    <property type="entry name" value="Autoind_bind"/>
    <property type="match status" value="1"/>
</dbReference>
<dbReference type="Proteomes" id="UP001073227">
    <property type="component" value="Unassembled WGS sequence"/>
</dbReference>
<evidence type="ECO:0000313" key="5">
    <source>
        <dbReference type="EMBL" id="MCY0150308.1"/>
    </source>
</evidence>
<evidence type="ECO:0000259" key="4">
    <source>
        <dbReference type="PROSITE" id="PS50043"/>
    </source>
</evidence>
<keyword evidence="1" id="KW-0805">Transcription regulation</keyword>
<evidence type="ECO:0000256" key="3">
    <source>
        <dbReference type="ARBA" id="ARBA00023163"/>
    </source>
</evidence>
<dbReference type="PANTHER" id="PTHR44688:SF16">
    <property type="entry name" value="DNA-BINDING TRANSCRIPTIONAL ACTIVATOR DEVR_DOSR"/>
    <property type="match status" value="1"/>
</dbReference>
<dbReference type="InterPro" id="IPR016032">
    <property type="entry name" value="Sig_transdc_resp-reg_C-effctor"/>
</dbReference>
<accession>A0ABT3ZF34</accession>
<dbReference type="InterPro" id="IPR005143">
    <property type="entry name" value="TF_LuxR_autoind-bd_dom"/>
</dbReference>
<keyword evidence="3" id="KW-0804">Transcription</keyword>
<dbReference type="PROSITE" id="PS00622">
    <property type="entry name" value="HTH_LUXR_1"/>
    <property type="match status" value="1"/>
</dbReference>
<dbReference type="InterPro" id="IPR000792">
    <property type="entry name" value="Tscrpt_reg_LuxR_C"/>
</dbReference>
<dbReference type="EMBL" id="JAOVZR010000001">
    <property type="protein sequence ID" value="MCY0150308.1"/>
    <property type="molecule type" value="Genomic_DNA"/>
</dbReference>
<keyword evidence="6" id="KW-1185">Reference proteome</keyword>
<dbReference type="PROSITE" id="PS50043">
    <property type="entry name" value="HTH_LUXR_2"/>
    <property type="match status" value="1"/>
</dbReference>
<dbReference type="RefSeq" id="WP_267655742.1">
    <property type="nucleotide sequence ID" value="NZ_JAOVZR010000001.1"/>
</dbReference>
<organism evidence="5 6">
    <name type="scientific">Hoeflea algicola</name>
    <dbReference type="NCBI Taxonomy" id="2983763"/>
    <lineage>
        <taxon>Bacteria</taxon>
        <taxon>Pseudomonadati</taxon>
        <taxon>Pseudomonadota</taxon>
        <taxon>Alphaproteobacteria</taxon>
        <taxon>Hyphomicrobiales</taxon>
        <taxon>Rhizobiaceae</taxon>
        <taxon>Hoeflea</taxon>
    </lineage>
</organism>
<dbReference type="Pfam" id="PF00196">
    <property type="entry name" value="GerE"/>
    <property type="match status" value="1"/>
</dbReference>
<proteinExistence type="predicted"/>
<name>A0ABT3ZF34_9HYPH</name>
<gene>
    <name evidence="5" type="ORF">OEG84_22015</name>
</gene>
<evidence type="ECO:0000256" key="2">
    <source>
        <dbReference type="ARBA" id="ARBA00023125"/>
    </source>
</evidence>
<feature type="domain" description="HTH luxR-type" evidence="4">
    <location>
        <begin position="176"/>
        <end position="241"/>
    </location>
</feature>
<dbReference type="SMART" id="SM00421">
    <property type="entry name" value="HTH_LUXR"/>
    <property type="match status" value="1"/>
</dbReference>
<protein>
    <submittedName>
        <fullName evidence="5">LuxR family transcriptional regulator</fullName>
    </submittedName>
</protein>
<dbReference type="SUPFAM" id="SSF46894">
    <property type="entry name" value="C-terminal effector domain of the bipartite response regulators"/>
    <property type="match status" value="1"/>
</dbReference>
<evidence type="ECO:0000313" key="6">
    <source>
        <dbReference type="Proteomes" id="UP001073227"/>
    </source>
</evidence>